<feature type="compositionally biased region" description="Acidic residues" evidence="4">
    <location>
        <begin position="440"/>
        <end position="451"/>
    </location>
</feature>
<feature type="region of interest" description="Disordered" evidence="4">
    <location>
        <begin position="416"/>
        <end position="491"/>
    </location>
</feature>
<evidence type="ECO:0000256" key="3">
    <source>
        <dbReference type="PROSITE-ProRule" id="PRU01379"/>
    </source>
</evidence>
<comment type="similarity">
    <text evidence="2 3">Belongs to the peptidase M14 family.</text>
</comment>
<dbReference type="Gene3D" id="3.40.630.10">
    <property type="entry name" value="Zn peptidases"/>
    <property type="match status" value="1"/>
</dbReference>
<dbReference type="Pfam" id="PF00246">
    <property type="entry name" value="Peptidase_M14"/>
    <property type="match status" value="1"/>
</dbReference>
<dbReference type="Gene3D" id="2.60.40.3120">
    <property type="match status" value="1"/>
</dbReference>
<dbReference type="GO" id="GO:0004181">
    <property type="term" value="F:metallocarboxypeptidase activity"/>
    <property type="evidence" value="ECO:0007669"/>
    <property type="project" value="InterPro"/>
</dbReference>
<dbReference type="PROSITE" id="PS52035">
    <property type="entry name" value="PEPTIDASE_M14"/>
    <property type="match status" value="1"/>
</dbReference>
<dbReference type="InterPro" id="IPR000834">
    <property type="entry name" value="Peptidase_M14"/>
</dbReference>
<dbReference type="Pfam" id="PF25571">
    <property type="entry name" value="TPR_CCP1_N"/>
    <property type="match status" value="1"/>
</dbReference>
<evidence type="ECO:0000313" key="6">
    <source>
        <dbReference type="Proteomes" id="UP000887569"/>
    </source>
</evidence>
<dbReference type="GO" id="GO:0008270">
    <property type="term" value="F:zinc ion binding"/>
    <property type="evidence" value="ECO:0007669"/>
    <property type="project" value="InterPro"/>
</dbReference>
<dbReference type="InterPro" id="IPR050821">
    <property type="entry name" value="Cytosolic_carboxypeptidase"/>
</dbReference>
<name>A0A914ZV67_PARUN</name>
<comment type="cofactor">
    <cofactor evidence="1">
        <name>Zn(2+)</name>
        <dbReference type="ChEBI" id="CHEBI:29105"/>
    </cofactor>
</comment>
<feature type="active site" description="Proton donor/acceptor" evidence="3">
    <location>
        <position position="1030"/>
    </location>
</feature>
<evidence type="ECO:0000259" key="5">
    <source>
        <dbReference type="PROSITE" id="PS52035"/>
    </source>
</evidence>
<dbReference type="PANTHER" id="PTHR12756:SF11">
    <property type="entry name" value="CYTOSOLIC CARBOXYPEPTIDASE 1"/>
    <property type="match status" value="1"/>
</dbReference>
<feature type="compositionally biased region" description="Low complexity" evidence="4">
    <location>
        <begin position="476"/>
        <end position="490"/>
    </location>
</feature>
<evidence type="ECO:0000256" key="2">
    <source>
        <dbReference type="ARBA" id="ARBA00005988"/>
    </source>
</evidence>
<keyword evidence="6" id="KW-1185">Reference proteome</keyword>
<proteinExistence type="inferred from homology"/>
<evidence type="ECO:0000313" key="7">
    <source>
        <dbReference type="WBParaSite" id="PgB12X_g057_t04"/>
    </source>
</evidence>
<accession>A0A914ZV67</accession>
<dbReference type="GO" id="GO:0006508">
    <property type="term" value="P:proteolysis"/>
    <property type="evidence" value="ECO:0007669"/>
    <property type="project" value="InterPro"/>
</dbReference>
<dbReference type="WBParaSite" id="PgB12X_g057_t04">
    <property type="protein sequence ID" value="PgB12X_g057_t04"/>
    <property type="gene ID" value="PgB12X_g057"/>
</dbReference>
<dbReference type="PANTHER" id="PTHR12756">
    <property type="entry name" value="CYTOSOLIC CARBOXYPEPTIDASE"/>
    <property type="match status" value="1"/>
</dbReference>
<protein>
    <submittedName>
        <fullName evidence="7">Cytosolic carboxypeptidase 1</fullName>
    </submittedName>
</protein>
<sequence length="1100" mass="123271">MYAASDDTACSRALALLGDEDTHLTTLFVALIQQANSRAHEAVQHETAQRISDLFDSEAQECASTYRFMLCLTKKPSAVPKEELGTSTEDGGEHLQDDIMFRLLRAIELTCDDLARVMLCRFLHGYLSNCKPRAAQRRLRCLLRLDGAIFVMRALVLALKDHTSTSIHLVAVDTLASLLLVISTRDGKFALKARLVGLIGAIHSRMFVGEELCTLALLRLMCRCIRSPRNAQLLGKYRSFPARIASHLDDVSSSMGESSSLKMARFAEILYFVSKNKKCRSAMLDEMVIPVVKRLFERHFEMGLRDACHLELCLISLACLRQLSKTKRGRDQLISNGALEMCERAINSVADDRRTLSPQSPIVTPLLQLQDSLCALCMRCLPVKPFPLCSSSPLVSFALSPFRSTVAVRLSASKFPSGSNRISATPLPSDGLLDDAPSSGEDDDGGEEEEDNFLRLGLGPNVEALHPDEDDEGDTAPSLAASPSPFSFSRQRSRELRANYGHIFTEYLHGAHVPHSSPKSSTSKARRVSYSQMITVRAQQTNSVIPFVKIAFPEYFGPNIELELQPLHHNDDSIREMVTQEMRKSRKQSEFLPRIVFDLDRLLEDSLPSPKSSLKNNDKTRIGKMEAKVDHLLFESRFEGGNLRRVTQVGVEHYELILSPDINQTRSHYQWFYFEVSNNEPNVQYTFEVINCVKSTSMFSKGMQPVLFSVTEACRGRPGWVRIGSSISYYRNLYAGVNTPNDSVKKSGTSKKTKCSLSSARNYFSIRFTINFQHAADVCYIAYHFPYTYSFLQTSLESMDMHLNKVSSAYMRTDKLCDSLAGNAVPVVTITAAGTREEVERREIVIFSARVHPGESNASWMMHGVVEFLLSAATAAAELRKNFVFKLVPMLNPDGVVNGNHRCSLAGIDLNRVWDRPSASLHPTVFHAKGIVQFMVDILKKKPFVFVDFHGHSRRYNVFMFGNNPEESWRSADHTQMHDNQFMLLPELLEQSSDSFSFAECLFSIAKAKEPSARVVVWRQFNIPRVHTMEATYCGFDAGRYAGYQVGIAKLKEMGRDLCMALLPLKKRVDAENTALTKISRSGHRRANSESGIASELYSS</sequence>
<dbReference type="AlphaFoldDB" id="A0A914ZV67"/>
<dbReference type="Proteomes" id="UP000887569">
    <property type="component" value="Unplaced"/>
</dbReference>
<evidence type="ECO:0000256" key="1">
    <source>
        <dbReference type="ARBA" id="ARBA00001947"/>
    </source>
</evidence>
<feature type="domain" description="Peptidase M14" evidence="5">
    <location>
        <begin position="785"/>
        <end position="1066"/>
    </location>
</feature>
<dbReference type="Pfam" id="PF18027">
    <property type="entry name" value="Pepdidase_M14_N"/>
    <property type="match status" value="1"/>
</dbReference>
<organism evidence="6 7">
    <name type="scientific">Parascaris univalens</name>
    <name type="common">Nematode worm</name>
    <dbReference type="NCBI Taxonomy" id="6257"/>
    <lineage>
        <taxon>Eukaryota</taxon>
        <taxon>Metazoa</taxon>
        <taxon>Ecdysozoa</taxon>
        <taxon>Nematoda</taxon>
        <taxon>Chromadorea</taxon>
        <taxon>Rhabditida</taxon>
        <taxon>Spirurina</taxon>
        <taxon>Ascaridomorpha</taxon>
        <taxon>Ascaridoidea</taxon>
        <taxon>Ascarididae</taxon>
        <taxon>Parascaris</taxon>
    </lineage>
</organism>
<dbReference type="SUPFAM" id="SSF53187">
    <property type="entry name" value="Zn-dependent exopeptidases"/>
    <property type="match status" value="1"/>
</dbReference>
<dbReference type="InterPro" id="IPR040626">
    <property type="entry name" value="Pepdidase_M14_N"/>
</dbReference>
<evidence type="ECO:0000256" key="4">
    <source>
        <dbReference type="SAM" id="MobiDB-lite"/>
    </source>
</evidence>
<reference evidence="7" key="1">
    <citation type="submission" date="2022-11" db="UniProtKB">
        <authorList>
            <consortium name="WormBaseParasite"/>
        </authorList>
    </citation>
    <scope>IDENTIFICATION</scope>
</reference>